<dbReference type="GO" id="GO:0006256">
    <property type="term" value="P:UDP catabolic process"/>
    <property type="evidence" value="ECO:0007669"/>
    <property type="project" value="TreeGrafter"/>
</dbReference>
<evidence type="ECO:0000256" key="3">
    <source>
        <dbReference type="PIRSR" id="PIRSR600407-1"/>
    </source>
</evidence>
<keyword evidence="6" id="KW-0812">Transmembrane</keyword>
<dbReference type="GO" id="GO:0005524">
    <property type="term" value="F:ATP binding"/>
    <property type="evidence" value="ECO:0007669"/>
    <property type="project" value="UniProtKB-KW"/>
</dbReference>
<dbReference type="AlphaFoldDB" id="A0A914C000"/>
<dbReference type="PANTHER" id="PTHR11782:SF121">
    <property type="entry name" value="NUCLEOSIDE-DIPHOSPHATASE MIG-23"/>
    <property type="match status" value="1"/>
</dbReference>
<dbReference type="Proteomes" id="UP000887540">
    <property type="component" value="Unplaced"/>
</dbReference>
<proteinExistence type="inferred from homology"/>
<dbReference type="PROSITE" id="PS01238">
    <property type="entry name" value="GDA1_CD39_NTPASE"/>
    <property type="match status" value="1"/>
</dbReference>
<feature type="binding site" evidence="4">
    <location>
        <begin position="218"/>
        <end position="222"/>
    </location>
    <ligand>
        <name>ATP</name>
        <dbReference type="ChEBI" id="CHEBI:30616"/>
    </ligand>
</feature>
<feature type="active site" description="Proton acceptor" evidence="3">
    <location>
        <position position="174"/>
    </location>
</feature>
<dbReference type="Gene3D" id="3.30.420.40">
    <property type="match status" value="1"/>
</dbReference>
<comment type="similarity">
    <text evidence="1 5">Belongs to the GDA1/CD39 NTPase family.</text>
</comment>
<dbReference type="GO" id="GO:0046036">
    <property type="term" value="P:CTP metabolic process"/>
    <property type="evidence" value="ECO:0007669"/>
    <property type="project" value="TreeGrafter"/>
</dbReference>
<evidence type="ECO:0000256" key="1">
    <source>
        <dbReference type="ARBA" id="ARBA00009283"/>
    </source>
</evidence>
<dbReference type="Pfam" id="PF01150">
    <property type="entry name" value="GDA1_CD39"/>
    <property type="match status" value="1"/>
</dbReference>
<evidence type="ECO:0000313" key="8">
    <source>
        <dbReference type="WBParaSite" id="ACRNAN_Path_1395.g5461.t1"/>
    </source>
</evidence>
<feature type="transmembrane region" description="Helical" evidence="6">
    <location>
        <begin position="502"/>
        <end position="523"/>
    </location>
</feature>
<evidence type="ECO:0000256" key="6">
    <source>
        <dbReference type="SAM" id="Phobius"/>
    </source>
</evidence>
<protein>
    <submittedName>
        <fullName evidence="8">Uncharacterized protein</fullName>
    </submittedName>
</protein>
<dbReference type="PANTHER" id="PTHR11782">
    <property type="entry name" value="ADENOSINE/GUANOSINE DIPHOSPHATASE"/>
    <property type="match status" value="1"/>
</dbReference>
<sequence length="538" mass="60835">MSRCFINKGGCTLAFILLITVFFVLRNVQLSSQTVPDVDELSYGIIIDAGSTGSRLFLYSWSSFSVKELIDIKPVLDFTGHAVVKKVSPGLSTFSETPEKAAEYIQPLLDYAIEYIPEKKIPYTPIFIFATAGMRLLPIDKQQAIMEHLHKDLPKRTKLQILNEHIKVIEGKWEGIYSWIAVNYILDRFKLSPTSVTSSHASANTDRPKTAGMIDMGGASVQIAFELPLSSQFNSDNNELINLGSSDDDSQFQYRLFVTTFLGFGVNEGAKKYEQLLIEEYEHNNSTKNNSTAPFPYVLDGCLPLNKYSIVDRADGTQVVRKGTGKWDSCVTKITKILSDSIDQTKCPSAKSCFFGNVLAPPISLSNIELYGFSEYWFSVEDVLSLGGVYNHSQFEEKARSFCSQRWSTIRANIRLKMYPKADDERIQTQCFKSAWIHAILHDGFFVGEDRHKFKSAFKIEDQEVQWALGAMIYNMRYFPLKNVQRMDFENQRYGGITSSSLFWPIIYILLIALGIGIVLSWLKTSSSRSPRANNYPV</sequence>
<keyword evidence="4" id="KW-0067">ATP-binding</keyword>
<evidence type="ECO:0000256" key="5">
    <source>
        <dbReference type="RuleBase" id="RU003833"/>
    </source>
</evidence>
<keyword evidence="6" id="KW-1133">Transmembrane helix</keyword>
<reference evidence="8" key="1">
    <citation type="submission" date="2022-11" db="UniProtKB">
        <authorList>
            <consortium name="WormBaseParasite"/>
        </authorList>
    </citation>
    <scope>IDENTIFICATION</scope>
</reference>
<name>A0A914C000_9BILA</name>
<evidence type="ECO:0000313" key="7">
    <source>
        <dbReference type="Proteomes" id="UP000887540"/>
    </source>
</evidence>
<evidence type="ECO:0000256" key="2">
    <source>
        <dbReference type="ARBA" id="ARBA00022801"/>
    </source>
</evidence>
<evidence type="ECO:0000256" key="4">
    <source>
        <dbReference type="PIRSR" id="PIRSR600407-2"/>
    </source>
</evidence>
<organism evidence="7 8">
    <name type="scientific">Acrobeloides nanus</name>
    <dbReference type="NCBI Taxonomy" id="290746"/>
    <lineage>
        <taxon>Eukaryota</taxon>
        <taxon>Metazoa</taxon>
        <taxon>Ecdysozoa</taxon>
        <taxon>Nematoda</taxon>
        <taxon>Chromadorea</taxon>
        <taxon>Rhabditida</taxon>
        <taxon>Tylenchina</taxon>
        <taxon>Cephalobomorpha</taxon>
        <taxon>Cephaloboidea</taxon>
        <taxon>Cephalobidae</taxon>
        <taxon>Acrobeloides</taxon>
    </lineage>
</organism>
<keyword evidence="7" id="KW-1185">Reference proteome</keyword>
<dbReference type="GO" id="GO:0005794">
    <property type="term" value="C:Golgi apparatus"/>
    <property type="evidence" value="ECO:0007669"/>
    <property type="project" value="TreeGrafter"/>
</dbReference>
<dbReference type="GO" id="GO:0004382">
    <property type="term" value="F:GDP phosphatase activity"/>
    <property type="evidence" value="ECO:0007669"/>
    <property type="project" value="TreeGrafter"/>
</dbReference>
<dbReference type="GO" id="GO:0017111">
    <property type="term" value="F:ribonucleoside triphosphate phosphatase activity"/>
    <property type="evidence" value="ECO:0007669"/>
    <property type="project" value="TreeGrafter"/>
</dbReference>
<dbReference type="InterPro" id="IPR000407">
    <property type="entry name" value="GDA1_CD39_NTPase"/>
</dbReference>
<keyword evidence="2 5" id="KW-0378">Hydrolase</keyword>
<dbReference type="GO" id="GO:0045134">
    <property type="term" value="F:UDP phosphatase activity"/>
    <property type="evidence" value="ECO:0007669"/>
    <property type="project" value="TreeGrafter"/>
</dbReference>
<dbReference type="GO" id="GO:0016020">
    <property type="term" value="C:membrane"/>
    <property type="evidence" value="ECO:0007669"/>
    <property type="project" value="TreeGrafter"/>
</dbReference>
<keyword evidence="4" id="KW-0547">Nucleotide-binding</keyword>
<keyword evidence="6" id="KW-0472">Membrane</keyword>
<accession>A0A914C000</accession>
<dbReference type="WBParaSite" id="ACRNAN_Path_1395.g5461.t1">
    <property type="protein sequence ID" value="ACRNAN_Path_1395.g5461.t1"/>
    <property type="gene ID" value="ACRNAN_Path_1395.g5461"/>
</dbReference>
<dbReference type="Gene3D" id="3.30.420.150">
    <property type="entry name" value="Exopolyphosphatase. Domain 2"/>
    <property type="match status" value="1"/>
</dbReference>